<organism evidence="2">
    <name type="scientific">viral metagenome</name>
    <dbReference type="NCBI Taxonomy" id="1070528"/>
    <lineage>
        <taxon>unclassified sequences</taxon>
        <taxon>metagenomes</taxon>
        <taxon>organismal metagenomes</taxon>
    </lineage>
</organism>
<sequence length="422" mass="43755">MADADVKIKIGVEGDAETKNKLKSIGTSMQNMSATFKKAGTVMLGVGTALAGSMFAVTKKWAEAGDEVAKMAKRTGWAVESLSELRHVAEISGTELDAFEKGTRKLSMAIVDAAEGGATYEEALNRIGLSGQNLMGIPIEEQFWTVANALAAVEDDTIKAATAMELFGRTGTQLFPMLEEGQDGIAKLRQEAHDLGVVFTDETAKDAEEFQDAMTNLKTSMAGVGAELAKVLGPELTKFIDKATLAVTAVKEWAAANPNLVTMLKVLVGVLIGGGGLLLALSQIARMVMMINSALAIFHALSGPAGWIKLAAGLAIAGGAIYGISKLMGGGGTMVTPVGEGEPAKPPTKVPGMFGFASGGIVTRPTVGLLGEAGPEAVVPLSKGMGNVTVIVEGSLIAEQDLIGKLRAAFIDIKERNTTTGF</sequence>
<dbReference type="EMBL" id="MT144916">
    <property type="protein sequence ID" value="QJI01342.1"/>
    <property type="molecule type" value="Genomic_DNA"/>
</dbReference>
<protein>
    <submittedName>
        <fullName evidence="2">Putative tail tape measure protein</fullName>
    </submittedName>
</protein>
<dbReference type="EMBL" id="MT142498">
    <property type="protein sequence ID" value="QJA82865.1"/>
    <property type="molecule type" value="Genomic_DNA"/>
</dbReference>
<dbReference type="NCBIfam" id="TIGR01760">
    <property type="entry name" value="tape_meas_TP901"/>
    <property type="match status" value="1"/>
</dbReference>
<feature type="transmembrane region" description="Helical" evidence="1">
    <location>
        <begin position="266"/>
        <end position="285"/>
    </location>
</feature>
<gene>
    <name evidence="4" type="ORF">MM415A00356_0014</name>
    <name evidence="3" type="ORF">MM415B00404_0041</name>
    <name evidence="2" type="ORF">TM448A01405_0010</name>
    <name evidence="5" type="ORF">TM448B02468_0011</name>
</gene>
<name>A0A6H1ZQ73_9ZZZZ</name>
<evidence type="ECO:0000313" key="3">
    <source>
        <dbReference type="EMBL" id="QJA65339.1"/>
    </source>
</evidence>
<evidence type="ECO:0000313" key="4">
    <source>
        <dbReference type="EMBL" id="QJA82865.1"/>
    </source>
</evidence>
<dbReference type="InterPro" id="IPR010090">
    <property type="entry name" value="Phage_tape_meas"/>
</dbReference>
<feature type="transmembrane region" description="Helical" evidence="1">
    <location>
        <begin position="305"/>
        <end position="324"/>
    </location>
</feature>
<proteinExistence type="predicted"/>
<dbReference type="AlphaFoldDB" id="A0A6H1ZQ73"/>
<dbReference type="EMBL" id="MT141536">
    <property type="protein sequence ID" value="QJA65339.1"/>
    <property type="molecule type" value="Genomic_DNA"/>
</dbReference>
<evidence type="ECO:0000313" key="2">
    <source>
        <dbReference type="EMBL" id="QJA49571.1"/>
    </source>
</evidence>
<evidence type="ECO:0000256" key="1">
    <source>
        <dbReference type="SAM" id="Phobius"/>
    </source>
</evidence>
<dbReference type="EMBL" id="MT144143">
    <property type="protein sequence ID" value="QJA49571.1"/>
    <property type="molecule type" value="Genomic_DNA"/>
</dbReference>
<keyword evidence="1" id="KW-0472">Membrane</keyword>
<keyword evidence="1" id="KW-0812">Transmembrane</keyword>
<accession>A0A6H1ZQ73</accession>
<reference evidence="2" key="1">
    <citation type="submission" date="2020-03" db="EMBL/GenBank/DDBJ databases">
        <title>The deep terrestrial virosphere.</title>
        <authorList>
            <person name="Holmfeldt K."/>
            <person name="Nilsson E."/>
            <person name="Simone D."/>
            <person name="Lopez-Fernandez M."/>
            <person name="Wu X."/>
            <person name="de Brujin I."/>
            <person name="Lundin D."/>
            <person name="Andersson A."/>
            <person name="Bertilsson S."/>
            <person name="Dopson M."/>
        </authorList>
    </citation>
    <scope>NUCLEOTIDE SEQUENCE</scope>
    <source>
        <strain evidence="4">MM415A00356</strain>
        <strain evidence="3">MM415B00404</strain>
        <strain evidence="2">TM448A01405</strain>
        <strain evidence="5">TM448B02468</strain>
    </source>
</reference>
<evidence type="ECO:0000313" key="5">
    <source>
        <dbReference type="EMBL" id="QJI01342.1"/>
    </source>
</evidence>
<keyword evidence="1" id="KW-1133">Transmembrane helix</keyword>